<dbReference type="EC" id="3.4.21.-" evidence="14"/>
<feature type="compositionally biased region" description="Basic and acidic residues" evidence="10">
    <location>
        <begin position="72"/>
        <end position="86"/>
    </location>
</feature>
<comment type="similarity">
    <text evidence="2">Belongs to the peptidase S49 family.</text>
</comment>
<evidence type="ECO:0000313" key="15">
    <source>
        <dbReference type="Proteomes" id="UP001259982"/>
    </source>
</evidence>
<evidence type="ECO:0000256" key="8">
    <source>
        <dbReference type="ARBA" id="ARBA00022989"/>
    </source>
</evidence>
<evidence type="ECO:0000256" key="7">
    <source>
        <dbReference type="ARBA" id="ARBA00022825"/>
    </source>
</evidence>
<evidence type="ECO:0000313" key="14">
    <source>
        <dbReference type="EMBL" id="MDT0619051.1"/>
    </source>
</evidence>
<dbReference type="GO" id="GO:0006508">
    <property type="term" value="P:proteolysis"/>
    <property type="evidence" value="ECO:0007669"/>
    <property type="project" value="UniProtKB-KW"/>
</dbReference>
<keyword evidence="8 11" id="KW-1133">Transmembrane helix</keyword>
<keyword evidence="5 11" id="KW-0812">Transmembrane</keyword>
<evidence type="ECO:0000256" key="6">
    <source>
        <dbReference type="ARBA" id="ARBA00022801"/>
    </source>
</evidence>
<keyword evidence="9 11" id="KW-0472">Membrane</keyword>
<evidence type="ECO:0000259" key="13">
    <source>
        <dbReference type="Pfam" id="PF08496"/>
    </source>
</evidence>
<dbReference type="InterPro" id="IPR013703">
    <property type="entry name" value="Peptidase_S49_N_proteobac"/>
</dbReference>
<evidence type="ECO:0000256" key="5">
    <source>
        <dbReference type="ARBA" id="ARBA00022692"/>
    </source>
</evidence>
<evidence type="ECO:0000256" key="1">
    <source>
        <dbReference type="ARBA" id="ARBA00004236"/>
    </source>
</evidence>
<protein>
    <submittedName>
        <fullName evidence="14">Protease SohB</fullName>
        <ecNumber evidence="14">3.4.21.-</ecNumber>
    </submittedName>
</protein>
<dbReference type="Gene3D" id="6.20.330.10">
    <property type="match status" value="1"/>
</dbReference>
<comment type="subcellular location">
    <subcellularLocation>
        <location evidence="1">Cell membrane</location>
    </subcellularLocation>
</comment>
<sequence>METLISLAAEYGLFLAKAVTVVAVIGLLVAWIAGAVQQSRQISGDGLEIHNVNQRFDRMVDTLQDELLDKPARKARDKRQKAEAKQKAKAAKLGKPDNKGRLFVIDFDGDIRASAVTNLREEITAVLQVAEAEDEVLLRLESAGGLVHSYGLAASQLRRLRDRGIRFTAAVDKLAASGGYLMACVADRIVAAPFAIIGSIGVVGQMPNFNRLLKEKNVDIEMHTAGEHKRTLTMFGENSDAGRAKFREELESTHGLFKQFVSDNRADLDVDRVATGEHWHGTQALDLGLIDAVGTSDDLLLTAAKDERAIYEVRWKTRQSLRERLSSGVESTLQRVLSRF</sequence>
<dbReference type="RefSeq" id="WP_311659357.1">
    <property type="nucleotide sequence ID" value="NZ_JAVRHY010000010.1"/>
</dbReference>
<feature type="region of interest" description="Disordered" evidence="10">
    <location>
        <begin position="72"/>
        <end position="93"/>
    </location>
</feature>
<feature type="domain" description="Peptidase S49" evidence="12">
    <location>
        <begin position="160"/>
        <end position="306"/>
    </location>
</feature>
<evidence type="ECO:0000256" key="11">
    <source>
        <dbReference type="SAM" id="Phobius"/>
    </source>
</evidence>
<evidence type="ECO:0000256" key="9">
    <source>
        <dbReference type="ARBA" id="ARBA00023136"/>
    </source>
</evidence>
<dbReference type="InterPro" id="IPR002142">
    <property type="entry name" value="Peptidase_S49"/>
</dbReference>
<feature type="domain" description="Peptidase S49 N-terminal proteobacteria" evidence="13">
    <location>
        <begin position="9"/>
        <end position="157"/>
    </location>
</feature>
<dbReference type="InterPro" id="IPR047272">
    <property type="entry name" value="S49_SppA_C"/>
</dbReference>
<gene>
    <name evidence="14" type="primary">sohB</name>
    <name evidence="14" type="ORF">RM531_11250</name>
</gene>
<evidence type="ECO:0000256" key="2">
    <source>
        <dbReference type="ARBA" id="ARBA00008683"/>
    </source>
</evidence>
<reference evidence="14 15" key="1">
    <citation type="submission" date="2023-09" db="EMBL/GenBank/DDBJ databases">
        <authorList>
            <person name="Rey-Velasco X."/>
        </authorList>
    </citation>
    <scope>NUCLEOTIDE SEQUENCE [LARGE SCALE GENOMIC DNA]</scope>
    <source>
        <strain evidence="14 15">P385</strain>
    </source>
</reference>
<keyword evidence="15" id="KW-1185">Reference proteome</keyword>
<dbReference type="Gene3D" id="3.90.226.10">
    <property type="entry name" value="2-enoyl-CoA Hydratase, Chain A, domain 1"/>
    <property type="match status" value="1"/>
</dbReference>
<dbReference type="NCBIfam" id="NF008745">
    <property type="entry name" value="PRK11778.1"/>
    <property type="match status" value="1"/>
</dbReference>
<keyword evidence="6 14" id="KW-0378">Hydrolase</keyword>
<dbReference type="PANTHER" id="PTHR42987">
    <property type="entry name" value="PEPTIDASE S49"/>
    <property type="match status" value="1"/>
</dbReference>
<comment type="caution">
    <text evidence="14">The sequence shown here is derived from an EMBL/GenBank/DDBJ whole genome shotgun (WGS) entry which is preliminary data.</text>
</comment>
<dbReference type="PANTHER" id="PTHR42987:SF4">
    <property type="entry name" value="PROTEASE SOHB-RELATED"/>
    <property type="match status" value="1"/>
</dbReference>
<dbReference type="GO" id="GO:0008233">
    <property type="term" value="F:peptidase activity"/>
    <property type="evidence" value="ECO:0007669"/>
    <property type="project" value="UniProtKB-KW"/>
</dbReference>
<name>A0ABU3BDE2_9GAMM</name>
<evidence type="ECO:0000259" key="12">
    <source>
        <dbReference type="Pfam" id="PF01343"/>
    </source>
</evidence>
<keyword evidence="4 14" id="KW-0645">Protease</keyword>
<dbReference type="InterPro" id="IPR029045">
    <property type="entry name" value="ClpP/crotonase-like_dom_sf"/>
</dbReference>
<keyword evidence="7" id="KW-0720">Serine protease</keyword>
<organism evidence="14 15">
    <name type="scientific">Spectribacter acetivorans</name>
    <dbReference type="NCBI Taxonomy" id="3075603"/>
    <lineage>
        <taxon>Bacteria</taxon>
        <taxon>Pseudomonadati</taxon>
        <taxon>Pseudomonadota</taxon>
        <taxon>Gammaproteobacteria</taxon>
        <taxon>Salinisphaerales</taxon>
        <taxon>Salinisphaeraceae</taxon>
        <taxon>Spectribacter</taxon>
    </lineage>
</organism>
<dbReference type="EMBL" id="JAVRHY010000010">
    <property type="protein sequence ID" value="MDT0619051.1"/>
    <property type="molecule type" value="Genomic_DNA"/>
</dbReference>
<dbReference type="Proteomes" id="UP001259982">
    <property type="component" value="Unassembled WGS sequence"/>
</dbReference>
<evidence type="ECO:0000256" key="10">
    <source>
        <dbReference type="SAM" id="MobiDB-lite"/>
    </source>
</evidence>
<feature type="transmembrane region" description="Helical" evidence="11">
    <location>
        <begin position="12"/>
        <end position="33"/>
    </location>
</feature>
<dbReference type="SUPFAM" id="SSF52096">
    <property type="entry name" value="ClpP/crotonase"/>
    <property type="match status" value="1"/>
</dbReference>
<evidence type="ECO:0000256" key="3">
    <source>
        <dbReference type="ARBA" id="ARBA00022475"/>
    </source>
</evidence>
<accession>A0ABU3BDE2</accession>
<keyword evidence="3" id="KW-1003">Cell membrane</keyword>
<dbReference type="Pfam" id="PF01343">
    <property type="entry name" value="Peptidase_S49"/>
    <property type="match status" value="1"/>
</dbReference>
<dbReference type="CDD" id="cd07023">
    <property type="entry name" value="S49_Sppa_N_C"/>
    <property type="match status" value="1"/>
</dbReference>
<evidence type="ECO:0000256" key="4">
    <source>
        <dbReference type="ARBA" id="ARBA00022670"/>
    </source>
</evidence>
<proteinExistence type="inferred from homology"/>
<dbReference type="Pfam" id="PF08496">
    <property type="entry name" value="Peptidase_S49_N"/>
    <property type="match status" value="1"/>
</dbReference>